<accession>A0ACC3Z0J0</accession>
<sequence>MDLPKGFVKDDRRIYGDLASLSQPLPSDFIIRMWRLYTTTNLKLVDPTARRLENFWWQVMGSDRCKLRADTLAKIWEDISYGPTFVPLKGSPNRWEGPTTPRFNSQHESDVLYNAQQSTQDVKRIADQSAIKELSASSSRPPPPHPILKKSRGDSKSGPRPTARFVSPHDSTDEDFKTSEGTSSGSTAASGLEMRPSTMASPARLNKKKPSTPTKRFVASASNKRRPVLPRRLSSQSSTNSDVMAKDVGSANGTKHVGSYNVVHPQVEQTTAQNSSVSEVMEPPPSAKALGKRPANRTNSEKLNPLKSPPVIEERRRPVIVQTTNRAPAPPPLDKSAMENTTQDASRVRQEGPKTPTYAPLSSPALSSPRIGSFSSSRSVFSAPRMERTSSNSETYRPREASIGRGPSHLGLLSGATAKTSTVAAVGHVSISGEPDRRAFEALGSFREDTEPKGTPRRTSSSSHFTPTMPSATPEVPLARTRSQLTLLLEREKERLGDRPRQRS</sequence>
<comment type="caution">
    <text evidence="1">The sequence shown here is derived from an EMBL/GenBank/DDBJ whole genome shotgun (WGS) entry which is preliminary data.</text>
</comment>
<evidence type="ECO:0000313" key="2">
    <source>
        <dbReference type="Proteomes" id="UP000805649"/>
    </source>
</evidence>
<dbReference type="EMBL" id="VUJX02000004">
    <property type="protein sequence ID" value="KAL0937595.1"/>
    <property type="molecule type" value="Genomic_DNA"/>
</dbReference>
<reference evidence="1 2" key="1">
    <citation type="journal article" date="2020" name="Phytopathology">
        <title>Genome Sequence Resources of Colletotrichum truncatum, C. plurivorum, C. musicola, and C. sojae: Four Species Pathogenic to Soybean (Glycine max).</title>
        <authorList>
            <person name="Rogerio F."/>
            <person name="Boufleur T.R."/>
            <person name="Ciampi-Guillardi M."/>
            <person name="Sukno S.A."/>
            <person name="Thon M.R."/>
            <person name="Massola Junior N.S."/>
            <person name="Baroncelli R."/>
        </authorList>
    </citation>
    <scope>NUCLEOTIDE SEQUENCE [LARGE SCALE GENOMIC DNA]</scope>
    <source>
        <strain evidence="1 2">CMES1059</strain>
    </source>
</reference>
<evidence type="ECO:0000313" key="1">
    <source>
        <dbReference type="EMBL" id="KAL0937595.1"/>
    </source>
</evidence>
<keyword evidence="2" id="KW-1185">Reference proteome</keyword>
<protein>
    <submittedName>
        <fullName evidence="1">Uncharacterized protein</fullName>
    </submittedName>
</protein>
<dbReference type="Proteomes" id="UP000805649">
    <property type="component" value="Unassembled WGS sequence"/>
</dbReference>
<name>A0ACC3Z0J0_COLTU</name>
<organism evidence="1 2">
    <name type="scientific">Colletotrichum truncatum</name>
    <name type="common">Anthracnose fungus</name>
    <name type="synonym">Colletotrichum capsici</name>
    <dbReference type="NCBI Taxonomy" id="5467"/>
    <lineage>
        <taxon>Eukaryota</taxon>
        <taxon>Fungi</taxon>
        <taxon>Dikarya</taxon>
        <taxon>Ascomycota</taxon>
        <taxon>Pezizomycotina</taxon>
        <taxon>Sordariomycetes</taxon>
        <taxon>Hypocreomycetidae</taxon>
        <taxon>Glomerellales</taxon>
        <taxon>Glomerellaceae</taxon>
        <taxon>Colletotrichum</taxon>
        <taxon>Colletotrichum truncatum species complex</taxon>
    </lineage>
</organism>
<gene>
    <name evidence="1" type="ORF">CTRU02_207326</name>
</gene>
<proteinExistence type="predicted"/>